<evidence type="ECO:0000313" key="10">
    <source>
        <dbReference type="Proteomes" id="UP000199689"/>
    </source>
</evidence>
<evidence type="ECO:0000256" key="2">
    <source>
        <dbReference type="ARBA" id="ARBA00022692"/>
    </source>
</evidence>
<keyword evidence="6 7" id="KW-0961">Cell wall biogenesis/degradation</keyword>
<evidence type="ECO:0000256" key="5">
    <source>
        <dbReference type="ARBA" id="ARBA00023239"/>
    </source>
</evidence>
<reference evidence="9 10" key="1">
    <citation type="submission" date="2016-10" db="EMBL/GenBank/DDBJ databases">
        <authorList>
            <person name="de Groot N.N."/>
        </authorList>
    </citation>
    <scope>NUCLEOTIDE SEQUENCE [LARGE SCALE GENOMIC DNA]</scope>
    <source>
        <strain evidence="9 10">DSM 15230</strain>
    </source>
</reference>
<dbReference type="Proteomes" id="UP000199689">
    <property type="component" value="Unassembled WGS sequence"/>
</dbReference>
<keyword evidence="10" id="KW-1185">Reference proteome</keyword>
<dbReference type="HAMAP" id="MF_02065">
    <property type="entry name" value="MltG"/>
    <property type="match status" value="1"/>
</dbReference>
<comment type="function">
    <text evidence="7">Functions as a peptidoglycan terminase that cleaves nascent peptidoglycan strands endolytically to terminate their elongation.</text>
</comment>
<evidence type="ECO:0000256" key="3">
    <source>
        <dbReference type="ARBA" id="ARBA00022989"/>
    </source>
</evidence>
<evidence type="ECO:0000256" key="8">
    <source>
        <dbReference type="SAM" id="MobiDB-lite"/>
    </source>
</evidence>
<comment type="subcellular location">
    <subcellularLocation>
        <location evidence="7">Cell membrane</location>
        <topology evidence="7">Single-pass membrane protein</topology>
    </subcellularLocation>
</comment>
<keyword evidence="5 7" id="KW-0456">Lyase</keyword>
<dbReference type="GO" id="GO:0009252">
    <property type="term" value="P:peptidoglycan biosynthetic process"/>
    <property type="evidence" value="ECO:0007669"/>
    <property type="project" value="UniProtKB-UniRule"/>
</dbReference>
<keyword evidence="3 7" id="KW-1133">Transmembrane helix</keyword>
<dbReference type="Pfam" id="PF02618">
    <property type="entry name" value="YceG"/>
    <property type="match status" value="1"/>
</dbReference>
<evidence type="ECO:0000256" key="7">
    <source>
        <dbReference type="HAMAP-Rule" id="MF_02065"/>
    </source>
</evidence>
<evidence type="ECO:0000313" key="9">
    <source>
        <dbReference type="EMBL" id="SDA37436.1"/>
    </source>
</evidence>
<dbReference type="GeneID" id="87755165"/>
<keyword evidence="2 7" id="KW-0812">Transmembrane</keyword>
<dbReference type="GO" id="GO:0071555">
    <property type="term" value="P:cell wall organization"/>
    <property type="evidence" value="ECO:0007669"/>
    <property type="project" value="UniProtKB-KW"/>
</dbReference>
<gene>
    <name evidence="7" type="primary">mltG</name>
    <name evidence="9" type="ORF">SAMN02910343_00109</name>
</gene>
<feature type="compositionally biased region" description="Basic and acidic residues" evidence="8">
    <location>
        <begin position="67"/>
        <end position="92"/>
    </location>
</feature>
<evidence type="ECO:0000256" key="6">
    <source>
        <dbReference type="ARBA" id="ARBA00023316"/>
    </source>
</evidence>
<accession>A0A1G5UWH0</accession>
<dbReference type="AlphaFoldDB" id="A0A1G5UWH0"/>
<dbReference type="PANTHER" id="PTHR30518:SF2">
    <property type="entry name" value="ENDOLYTIC MUREIN TRANSGLYCOSYLASE"/>
    <property type="match status" value="1"/>
</dbReference>
<keyword evidence="4 7" id="KW-0472">Membrane</keyword>
<proteinExistence type="inferred from homology"/>
<dbReference type="PANTHER" id="PTHR30518">
    <property type="entry name" value="ENDOLYTIC MUREIN TRANSGLYCOSYLASE"/>
    <property type="match status" value="1"/>
</dbReference>
<dbReference type="EC" id="4.2.2.29" evidence="7"/>
<dbReference type="Gene3D" id="3.30.1490.480">
    <property type="entry name" value="Endolytic murein transglycosylase"/>
    <property type="match status" value="2"/>
</dbReference>
<feature type="site" description="Important for catalytic activity" evidence="7">
    <location>
        <position position="337"/>
    </location>
</feature>
<feature type="region of interest" description="Disordered" evidence="8">
    <location>
        <begin position="1"/>
        <end position="103"/>
    </location>
</feature>
<name>A0A1G5UWH0_9FIRM</name>
<evidence type="ECO:0000256" key="1">
    <source>
        <dbReference type="ARBA" id="ARBA00022475"/>
    </source>
</evidence>
<organism evidence="9 10">
    <name type="scientific">Allisonella histaminiformans</name>
    <dbReference type="NCBI Taxonomy" id="209880"/>
    <lineage>
        <taxon>Bacteria</taxon>
        <taxon>Bacillati</taxon>
        <taxon>Bacillota</taxon>
        <taxon>Negativicutes</taxon>
        <taxon>Veillonellales</taxon>
        <taxon>Veillonellaceae</taxon>
        <taxon>Allisonella</taxon>
    </lineage>
</organism>
<dbReference type="CDD" id="cd08010">
    <property type="entry name" value="MltG_like"/>
    <property type="match status" value="1"/>
</dbReference>
<dbReference type="STRING" id="209880.SAMN02910343_00109"/>
<feature type="transmembrane region" description="Helical" evidence="7">
    <location>
        <begin position="120"/>
        <end position="140"/>
    </location>
</feature>
<dbReference type="Gene3D" id="3.30.160.60">
    <property type="entry name" value="Classic Zinc Finger"/>
    <property type="match status" value="1"/>
</dbReference>
<dbReference type="InterPro" id="IPR003770">
    <property type="entry name" value="MLTG-like"/>
</dbReference>
<protein>
    <recommendedName>
        <fullName evidence="7">Endolytic murein transglycosylase</fullName>
        <ecNumber evidence="7">4.2.2.29</ecNumber>
    </recommendedName>
    <alternativeName>
        <fullName evidence="7">Peptidoglycan lytic transglycosylase</fullName>
    </alternativeName>
    <alternativeName>
        <fullName evidence="7">Peptidoglycan polymerization terminase</fullName>
    </alternativeName>
</protein>
<keyword evidence="1 7" id="KW-1003">Cell membrane</keyword>
<dbReference type="NCBIfam" id="TIGR00247">
    <property type="entry name" value="endolytic transglycosylase MltG"/>
    <property type="match status" value="1"/>
</dbReference>
<feature type="compositionally biased region" description="Basic and acidic residues" evidence="8">
    <location>
        <begin position="24"/>
        <end position="35"/>
    </location>
</feature>
<sequence length="450" mass="50592">MKNKENKMSVPASVWESIVGNDGEESHNEAVHEDSETAAAKTQDDTPDQDVAAPQEHTHRLKKSLRRASEKAKERKEEKKERKFERQMQEKRNQKKLAKQQKYEEARRKYYESRRRGNKITLWIGYVMIAVTVVMLFIWAGQYFYQIQKPEAHGTVTVDIPANATGAEIGNMLEEKHVISNAFVFRTALAVKGDSKKLQAGHYKFDQGITVKEAIIELHKGGNDFATVTIPEGYTVSQIAEALKKADIKGADDFAAEAASYGPLTYMYGPEPAQVKGEGFLFADTYDIPKDYTAKQLCDLMYDHTDKMLSPEIRREAAEKKMSLHDLMTIASMVEKEAKFREDQVPIASVILKRLEINMPLQIDATIQYALGKPKEHLSIADTRINSPYNTYRRTGLPPGPIGAPGMNAIKAVLAAKPGEYLYYVAKPDGHHIFTRTLDEHEVAVASVKG</sequence>
<dbReference type="GO" id="GO:0008932">
    <property type="term" value="F:lytic endotransglycosylase activity"/>
    <property type="evidence" value="ECO:0007669"/>
    <property type="project" value="UniProtKB-UniRule"/>
</dbReference>
<dbReference type="RefSeq" id="WP_234944876.1">
    <property type="nucleotide sequence ID" value="NZ_FMXA01000003.1"/>
</dbReference>
<dbReference type="GO" id="GO:0005886">
    <property type="term" value="C:plasma membrane"/>
    <property type="evidence" value="ECO:0007669"/>
    <property type="project" value="UniProtKB-SubCell"/>
</dbReference>
<comment type="similarity">
    <text evidence="7">Belongs to the transglycosylase MltG family.</text>
</comment>
<evidence type="ECO:0000256" key="4">
    <source>
        <dbReference type="ARBA" id="ARBA00023136"/>
    </source>
</evidence>
<comment type="catalytic activity">
    <reaction evidence="7">
        <text>a peptidoglycan chain = a peptidoglycan chain with N-acetyl-1,6-anhydromuramyl-[peptide] at the reducing end + a peptidoglycan chain with N-acetylglucosamine at the non-reducing end.</text>
        <dbReference type="EC" id="4.2.2.29"/>
    </reaction>
</comment>
<dbReference type="EMBL" id="FMXA01000003">
    <property type="protein sequence ID" value="SDA37436.1"/>
    <property type="molecule type" value="Genomic_DNA"/>
</dbReference>